<dbReference type="InterPro" id="IPR037883">
    <property type="entry name" value="Knr4/Smi1-like_sf"/>
</dbReference>
<gene>
    <name evidence="2" type="ORF">QCQ61_07450</name>
</gene>
<dbReference type="EMBL" id="CP122379">
    <property type="protein sequence ID" value="WGF94018.1"/>
    <property type="molecule type" value="Genomic_DNA"/>
</dbReference>
<dbReference type="SUPFAM" id="SSF160631">
    <property type="entry name" value="SMI1/KNR4-like"/>
    <property type="match status" value="1"/>
</dbReference>
<evidence type="ECO:0000313" key="3">
    <source>
        <dbReference type="Proteomes" id="UP001238523"/>
    </source>
</evidence>
<sequence>MNSLLKQISEKAIELADFEFTQEQTENKWLGTKPASENEIQLTEKRLGIDFPTDFKQFMSITNGFSAPNDIEPTFEPINKIDFLKNIDSFIIETYSLNGIENIGIQLEKSIIVGGINQEQYFLLIPPNSTNEKWKYWKFANWHPGEEEHENLESYFKEVLSFLNETIESEKN</sequence>
<dbReference type="Proteomes" id="UP001238523">
    <property type="component" value="Chromosome"/>
</dbReference>
<dbReference type="InterPro" id="IPR018958">
    <property type="entry name" value="Knr4/Smi1-like_dom"/>
</dbReference>
<name>A0ABY8KY28_9FLAO</name>
<protein>
    <submittedName>
        <fullName evidence="2">SMI1/KNR4 family protein</fullName>
    </submittedName>
</protein>
<reference evidence="2 3" key="1">
    <citation type="submission" date="2023-04" db="EMBL/GenBank/DDBJ databases">
        <title>Taxonomic identification of the Arctic strain Aequorivita sp. nov. and transcriptomic analysis in response to temperature stress.</title>
        <authorList>
            <person name="Liu W."/>
            <person name="Cong B."/>
            <person name="Lin J."/>
        </authorList>
    </citation>
    <scope>NUCLEOTIDE SEQUENCE [LARGE SCALE GENOMIC DNA]</scope>
    <source>
        <strain evidence="2 3">Ant34-E75</strain>
    </source>
</reference>
<feature type="domain" description="Knr4/Smi1-like" evidence="1">
    <location>
        <begin position="34"/>
        <end position="158"/>
    </location>
</feature>
<evidence type="ECO:0000259" key="1">
    <source>
        <dbReference type="SMART" id="SM00860"/>
    </source>
</evidence>
<keyword evidence="3" id="KW-1185">Reference proteome</keyword>
<dbReference type="SMART" id="SM00860">
    <property type="entry name" value="SMI1_KNR4"/>
    <property type="match status" value="1"/>
</dbReference>
<evidence type="ECO:0000313" key="2">
    <source>
        <dbReference type="EMBL" id="WGF94018.1"/>
    </source>
</evidence>
<accession>A0ABY8KY28</accession>
<dbReference type="RefSeq" id="WP_279450139.1">
    <property type="nucleotide sequence ID" value="NZ_CP122379.1"/>
</dbReference>
<organism evidence="2 3">
    <name type="scientific">Aequorivita marisscotiae</name>
    <dbReference type="NCBI Taxonomy" id="3040348"/>
    <lineage>
        <taxon>Bacteria</taxon>
        <taxon>Pseudomonadati</taxon>
        <taxon>Bacteroidota</taxon>
        <taxon>Flavobacteriia</taxon>
        <taxon>Flavobacteriales</taxon>
        <taxon>Flavobacteriaceae</taxon>
        <taxon>Aequorivita</taxon>
    </lineage>
</organism>
<proteinExistence type="predicted"/>
<dbReference type="Pfam" id="PF09346">
    <property type="entry name" value="SMI1_KNR4"/>
    <property type="match status" value="1"/>
</dbReference>
<dbReference type="Gene3D" id="3.40.1580.10">
    <property type="entry name" value="SMI1/KNR4-like"/>
    <property type="match status" value="1"/>
</dbReference>